<sequence length="798" mass="89311">MTSFFRKRVNSLLRTSIWSSSKDSTNDIFIDEQIYFKKHLEENHHDTDISDIINEWVINCKSKKNNPMPEIYSGKTGLDIPVINLDNFSLKIKASYTGPDGGLTRVREQKEQPIVNMANLDDELCLSIDGNSINEWNDEPISEKRHCKDYRLAHLESLGFHPGRESPINNTNEFDWNVFDDKRAYGASISLYETNPITGKNAGSPIADVFGIVARENNCIMALADGVNWGEGAQLAARCGVRGAIDHINKHLENNVFRTTNDIFHCLLGAFHAGHALILQEGGSLTTLCVSVIAPVKNSSTFVLCVCNVGDSLCFVQNPQYGVREITLASHDISLMRDMRDAGGALGPVDGRNPQLHNLTCSMTFVEEGDIVFITSDGVSDNFDPVVGKFCTIKKEEILNNKSKENVSLTSQLKNSIQNSFPPLLKKIPLRCSATLPCIDAKQRHELMLLRMSSVAKNGCDGKNCDNSDMIEVEINNLTAKSLCQNFLQFAHKLTEVKRKTLEDPELYRIRNTYTKSEERIRRRLIKDMIMQMPGKLDHSSIVAYKVGEWDGNLKVKTKFECIGNDSSGISSGSSNKSTVSPGSSFTSSRENIPINDNIIIPKLNNISNSSNIKILQNIKQKMSIDVDLIVDSYTNLKILNDNTPTLKSPYEEQPIISKDLFSVTSKPPVNQGLVNSNVSKTKESSKGKIKAPRKHRRNSLTRHTLGVDVTWFKKLVIPSIGSLTSKNNDKTKKNEQNNESNDNDAFKYNQPIIRDDTSCDHRFSIRRKLKKMVKHKNCSPESSPTNSSYSDEIEIIL</sequence>
<dbReference type="RefSeq" id="XP_024509954.1">
    <property type="nucleotide sequence ID" value="XM_024644390.1"/>
</dbReference>
<dbReference type="PANTHER" id="PTHR21586:SF0">
    <property type="entry name" value="PP2C-LIKE DOMAIN-CONTAINING PROTEIN CG9801"/>
    <property type="match status" value="1"/>
</dbReference>
<feature type="compositionally biased region" description="Basic and acidic residues" evidence="1">
    <location>
        <begin position="728"/>
        <end position="737"/>
    </location>
</feature>
<dbReference type="SUPFAM" id="SSF81606">
    <property type="entry name" value="PP2C-like"/>
    <property type="match status" value="1"/>
</dbReference>
<feature type="region of interest" description="Disordered" evidence="1">
    <location>
        <begin position="672"/>
        <end position="701"/>
    </location>
</feature>
<dbReference type="WBParaSite" id="SRAE_X000008900.1">
    <property type="protein sequence ID" value="SRAE_X000008900.1"/>
    <property type="gene ID" value="WBGene00265643"/>
</dbReference>
<dbReference type="InterPro" id="IPR001932">
    <property type="entry name" value="PPM-type_phosphatase-like_dom"/>
</dbReference>
<dbReference type="EMBL" id="LN609530">
    <property type="protein sequence ID" value="CEF70758.1"/>
    <property type="molecule type" value="Genomic_DNA"/>
</dbReference>
<protein>
    <submittedName>
        <fullName evidence="3 5">Protein phosphatase 2C (PP2C)-like domain-containing protein</fullName>
    </submittedName>
</protein>
<reference evidence="3 4" key="1">
    <citation type="submission" date="2014-09" db="EMBL/GenBank/DDBJ databases">
        <authorList>
            <person name="Martin A.A."/>
        </authorList>
    </citation>
    <scope>NUCLEOTIDE SEQUENCE</scope>
    <source>
        <strain evidence="4">ED321</strain>
        <strain evidence="3">ED321 Heterogonic</strain>
    </source>
</reference>
<dbReference type="Proteomes" id="UP000035682">
    <property type="component" value="Unplaced"/>
</dbReference>
<dbReference type="CTD" id="36383136"/>
<keyword evidence="4" id="KW-1185">Reference proteome</keyword>
<gene>
    <name evidence="3 5 6" type="ORF">SRAE_X000008900</name>
</gene>
<dbReference type="WormBase" id="SRAE_X000008900">
    <property type="protein sequence ID" value="SRP06943"/>
    <property type="gene ID" value="WBGene00265643"/>
</dbReference>
<dbReference type="OMA" id="INEWVIN"/>
<dbReference type="GeneID" id="36383136"/>
<evidence type="ECO:0000313" key="5">
    <source>
        <dbReference type="WBParaSite" id="SRAE_X000008900.1"/>
    </source>
</evidence>
<feature type="compositionally biased region" description="Basic residues" evidence="1">
    <location>
        <begin position="688"/>
        <end position="701"/>
    </location>
</feature>
<dbReference type="PROSITE" id="PS51746">
    <property type="entry name" value="PPM_2"/>
    <property type="match status" value="1"/>
</dbReference>
<proteinExistence type="predicted"/>
<reference evidence="5" key="2">
    <citation type="submission" date="2020-12" db="UniProtKB">
        <authorList>
            <consortium name="WormBaseParasite"/>
        </authorList>
    </citation>
    <scope>IDENTIFICATION</scope>
</reference>
<dbReference type="Gene3D" id="3.60.40.10">
    <property type="entry name" value="PPM-type phosphatase domain"/>
    <property type="match status" value="1"/>
</dbReference>
<feature type="region of interest" description="Disordered" evidence="1">
    <location>
        <begin position="724"/>
        <end position="750"/>
    </location>
</feature>
<name>A0A090N0I7_STRRB</name>
<evidence type="ECO:0000313" key="6">
    <source>
        <dbReference type="WormBase" id="SRAE_X000008900"/>
    </source>
</evidence>
<feature type="region of interest" description="Disordered" evidence="1">
    <location>
        <begin position="569"/>
        <end position="589"/>
    </location>
</feature>
<evidence type="ECO:0000313" key="3">
    <source>
        <dbReference type="EMBL" id="CEF70758.1"/>
    </source>
</evidence>
<dbReference type="InterPro" id="IPR036457">
    <property type="entry name" value="PPM-type-like_dom_sf"/>
</dbReference>
<evidence type="ECO:0000256" key="1">
    <source>
        <dbReference type="SAM" id="MobiDB-lite"/>
    </source>
</evidence>
<dbReference type="PANTHER" id="PTHR21586">
    <property type="entry name" value="TIPA"/>
    <property type="match status" value="1"/>
</dbReference>
<dbReference type="InterPro" id="IPR053287">
    <property type="entry name" value="PP2C-like_domain"/>
</dbReference>
<feature type="domain" description="PPM-type phosphatase" evidence="2">
    <location>
        <begin position="188"/>
        <end position="475"/>
    </location>
</feature>
<dbReference type="SMART" id="SM00332">
    <property type="entry name" value="PP2Cc"/>
    <property type="match status" value="1"/>
</dbReference>
<organism evidence="3">
    <name type="scientific">Strongyloides ratti</name>
    <name type="common">Parasitic roundworm</name>
    <dbReference type="NCBI Taxonomy" id="34506"/>
    <lineage>
        <taxon>Eukaryota</taxon>
        <taxon>Metazoa</taxon>
        <taxon>Ecdysozoa</taxon>
        <taxon>Nematoda</taxon>
        <taxon>Chromadorea</taxon>
        <taxon>Rhabditida</taxon>
        <taxon>Tylenchina</taxon>
        <taxon>Panagrolaimomorpha</taxon>
        <taxon>Strongyloidoidea</taxon>
        <taxon>Strongyloididae</taxon>
        <taxon>Strongyloides</taxon>
    </lineage>
</organism>
<dbReference type="OrthoDB" id="2556847at2759"/>
<dbReference type="STRING" id="34506.A0A090N0I7"/>
<evidence type="ECO:0000313" key="4">
    <source>
        <dbReference type="Proteomes" id="UP000035682"/>
    </source>
</evidence>
<evidence type="ECO:0000259" key="2">
    <source>
        <dbReference type="PROSITE" id="PS51746"/>
    </source>
</evidence>
<accession>A0A090N0I7</accession>
<dbReference type="AlphaFoldDB" id="A0A090N0I7"/>